<evidence type="ECO:0000313" key="10">
    <source>
        <dbReference type="EMBL" id="KAK9283831.1"/>
    </source>
</evidence>
<feature type="transmembrane region" description="Helical" evidence="9">
    <location>
        <begin position="216"/>
        <end position="236"/>
    </location>
</feature>
<dbReference type="PANTHER" id="PTHR45665">
    <property type="entry name" value="AQUAPORIN-8"/>
    <property type="match status" value="1"/>
</dbReference>
<evidence type="ECO:0000256" key="9">
    <source>
        <dbReference type="SAM" id="Phobius"/>
    </source>
</evidence>
<keyword evidence="2 8" id="KW-0813">Transport</keyword>
<name>A0AAP0RXK7_LIQFO</name>
<feature type="transmembrane region" description="Helical" evidence="9">
    <location>
        <begin position="173"/>
        <end position="196"/>
    </location>
</feature>
<dbReference type="EMBL" id="JBBPBK010000006">
    <property type="protein sequence ID" value="KAK9283831.1"/>
    <property type="molecule type" value="Genomic_DNA"/>
</dbReference>
<dbReference type="InterPro" id="IPR034294">
    <property type="entry name" value="Aquaporin_transptr"/>
</dbReference>
<evidence type="ECO:0000256" key="5">
    <source>
        <dbReference type="ARBA" id="ARBA00022989"/>
    </source>
</evidence>
<keyword evidence="5 9" id="KW-1133">Transmembrane helix</keyword>
<keyword evidence="6 9" id="KW-0472">Membrane</keyword>
<keyword evidence="4" id="KW-0677">Repeat</keyword>
<keyword evidence="3 8" id="KW-0812">Transmembrane</keyword>
<dbReference type="SUPFAM" id="SSF53335">
    <property type="entry name" value="S-adenosyl-L-methionine-dependent methyltransferases"/>
    <property type="match status" value="1"/>
</dbReference>
<dbReference type="Pfam" id="PF03492">
    <property type="entry name" value="Methyltransf_7"/>
    <property type="match status" value="1"/>
</dbReference>
<evidence type="ECO:0000256" key="4">
    <source>
        <dbReference type="ARBA" id="ARBA00022737"/>
    </source>
</evidence>
<dbReference type="InterPro" id="IPR023271">
    <property type="entry name" value="Aquaporin-like"/>
</dbReference>
<dbReference type="Gene3D" id="1.20.1080.10">
    <property type="entry name" value="Glycerol uptake facilitator protein"/>
    <property type="match status" value="1"/>
</dbReference>
<protein>
    <submittedName>
        <fullName evidence="10">Uncharacterized protein</fullName>
    </submittedName>
</protein>
<evidence type="ECO:0000313" key="11">
    <source>
        <dbReference type="Proteomes" id="UP001415857"/>
    </source>
</evidence>
<comment type="subcellular location">
    <subcellularLocation>
        <location evidence="1">Membrane</location>
        <topology evidence="1">Multi-pass membrane protein</topology>
    </subcellularLocation>
</comment>
<comment type="similarity">
    <text evidence="7">Belongs to the MIP/aquaporin (TC 1.A.8) family. TIP (TC 1.A.8.10) subfamily.</text>
</comment>
<evidence type="ECO:0000256" key="3">
    <source>
        <dbReference type="ARBA" id="ARBA00022692"/>
    </source>
</evidence>
<dbReference type="Proteomes" id="UP001415857">
    <property type="component" value="Unassembled WGS sequence"/>
</dbReference>
<dbReference type="InterPro" id="IPR005299">
    <property type="entry name" value="MeTrfase_7"/>
</dbReference>
<evidence type="ECO:0000256" key="8">
    <source>
        <dbReference type="RuleBase" id="RU000477"/>
    </source>
</evidence>
<dbReference type="Pfam" id="PF00230">
    <property type="entry name" value="MIP"/>
    <property type="match status" value="1"/>
</dbReference>
<dbReference type="Gene3D" id="3.40.50.150">
    <property type="entry name" value="Vaccinia Virus protein VP39"/>
    <property type="match status" value="1"/>
</dbReference>
<evidence type="ECO:0000256" key="2">
    <source>
        <dbReference type="ARBA" id="ARBA00022448"/>
    </source>
</evidence>
<dbReference type="PANTHER" id="PTHR45665:SF54">
    <property type="entry name" value="AQUAPORIN TIP1-1"/>
    <property type="match status" value="1"/>
</dbReference>
<evidence type="ECO:0000256" key="1">
    <source>
        <dbReference type="ARBA" id="ARBA00004141"/>
    </source>
</evidence>
<dbReference type="GO" id="GO:0015250">
    <property type="term" value="F:water channel activity"/>
    <property type="evidence" value="ECO:0007669"/>
    <property type="project" value="TreeGrafter"/>
</dbReference>
<gene>
    <name evidence="10" type="ORF">L1049_012085</name>
</gene>
<sequence>MNVKEVLFMNKGEGEGSYACNSAFSGLVDEEKLDSFNVPYYTPSREEVEDIVQREGSFAIEEMEILELADGDEQEKDMWAKGEKIANNIRSFTESIIVHHFGEEILENLFGKLTRIVVDDLAKASTQAIRPFELADNYTVWSALVLEIVMTFGLVYTVYATAIDPQRGSNDTIAPIAIGFIVGANILAGGAFSGASMNPAIAFGPAVVSGSGHNHWVYWIGPLLGGGLAGFTFEAFMTRPPLKSPVPR</sequence>
<proteinExistence type="inferred from homology"/>
<feature type="transmembrane region" description="Helical" evidence="9">
    <location>
        <begin position="138"/>
        <end position="161"/>
    </location>
</feature>
<reference evidence="10 11" key="1">
    <citation type="journal article" date="2024" name="Plant J.">
        <title>Genome sequences and population genomics reveal climatic adaptation and genomic divergence between two closely related sweetgum species.</title>
        <authorList>
            <person name="Xu W.Q."/>
            <person name="Ren C.Q."/>
            <person name="Zhang X.Y."/>
            <person name="Comes H.P."/>
            <person name="Liu X.H."/>
            <person name="Li Y.G."/>
            <person name="Kettle C.J."/>
            <person name="Jalonen R."/>
            <person name="Gaisberger H."/>
            <person name="Ma Y.Z."/>
            <person name="Qiu Y.X."/>
        </authorList>
    </citation>
    <scope>NUCLEOTIDE SEQUENCE [LARGE SCALE GENOMIC DNA]</scope>
    <source>
        <strain evidence="10">Hangzhou</strain>
    </source>
</reference>
<organism evidence="10 11">
    <name type="scientific">Liquidambar formosana</name>
    <name type="common">Formosan gum</name>
    <dbReference type="NCBI Taxonomy" id="63359"/>
    <lineage>
        <taxon>Eukaryota</taxon>
        <taxon>Viridiplantae</taxon>
        <taxon>Streptophyta</taxon>
        <taxon>Embryophyta</taxon>
        <taxon>Tracheophyta</taxon>
        <taxon>Spermatophyta</taxon>
        <taxon>Magnoliopsida</taxon>
        <taxon>eudicotyledons</taxon>
        <taxon>Gunneridae</taxon>
        <taxon>Pentapetalae</taxon>
        <taxon>Saxifragales</taxon>
        <taxon>Altingiaceae</taxon>
        <taxon>Liquidambar</taxon>
    </lineage>
</organism>
<dbReference type="AlphaFoldDB" id="A0AAP0RXK7"/>
<dbReference type="GO" id="GO:0008168">
    <property type="term" value="F:methyltransferase activity"/>
    <property type="evidence" value="ECO:0007669"/>
    <property type="project" value="InterPro"/>
</dbReference>
<dbReference type="SUPFAM" id="SSF81338">
    <property type="entry name" value="Aquaporin-like"/>
    <property type="match status" value="1"/>
</dbReference>
<accession>A0AAP0RXK7</accession>
<keyword evidence="11" id="KW-1185">Reference proteome</keyword>
<dbReference type="InterPro" id="IPR000425">
    <property type="entry name" value="MIP"/>
</dbReference>
<evidence type="ECO:0000256" key="6">
    <source>
        <dbReference type="ARBA" id="ARBA00023136"/>
    </source>
</evidence>
<dbReference type="PRINTS" id="PR00783">
    <property type="entry name" value="MINTRINSICP"/>
</dbReference>
<dbReference type="GO" id="GO:0016020">
    <property type="term" value="C:membrane"/>
    <property type="evidence" value="ECO:0007669"/>
    <property type="project" value="UniProtKB-SubCell"/>
</dbReference>
<comment type="caution">
    <text evidence="10">The sequence shown here is derived from an EMBL/GenBank/DDBJ whole genome shotgun (WGS) entry which is preliminary data.</text>
</comment>
<evidence type="ECO:0000256" key="7">
    <source>
        <dbReference type="ARBA" id="ARBA00038477"/>
    </source>
</evidence>
<dbReference type="InterPro" id="IPR029063">
    <property type="entry name" value="SAM-dependent_MTases_sf"/>
</dbReference>